<name>A0ACC0JBS4_CHOFU</name>
<gene>
    <name evidence="1" type="ORF">MSG28_009603</name>
</gene>
<sequence length="252" mass="28210">MCSALELPSVEYLHAQPSTSGAQCKTNNTTGSALELPSVEYLHAQPSTNGVPICERLLVEVGCNGAHWEIAMSIAAVDCYRLLLMTMKKAGALAEAAESKKTLKYKGLDSAYNFVAVGFETLGPWGPGAHKLIKEVQKRPSLAVRGGRFYRSFVKFMKASRKFSENKRMDRAYRFNPNQNDEIRKRDTYRKNDGNLNKGYSDKDFQEPQITNQDGALLDKHDSFYLTTKSLLVLFQIMGVMPIMRVPKSKSI</sequence>
<reference evidence="1 2" key="1">
    <citation type="journal article" date="2022" name="Genome Biol. Evol.">
        <title>The Spruce Budworm Genome: Reconstructing the Evolutionary History of Antifreeze Proteins.</title>
        <authorList>
            <person name="Beliveau C."/>
            <person name="Gagne P."/>
            <person name="Picq S."/>
            <person name="Vernygora O."/>
            <person name="Keeling C.I."/>
            <person name="Pinkney K."/>
            <person name="Doucet D."/>
            <person name="Wen F."/>
            <person name="Johnston J.S."/>
            <person name="Maaroufi H."/>
            <person name="Boyle B."/>
            <person name="Laroche J."/>
            <person name="Dewar K."/>
            <person name="Juretic N."/>
            <person name="Blackburn G."/>
            <person name="Nisole A."/>
            <person name="Brunet B."/>
            <person name="Brandao M."/>
            <person name="Lumley L."/>
            <person name="Duan J."/>
            <person name="Quan G."/>
            <person name="Lucarotti C.J."/>
            <person name="Roe A.D."/>
            <person name="Sperling F.A.H."/>
            <person name="Levesque R.C."/>
            <person name="Cusson M."/>
        </authorList>
    </citation>
    <scope>NUCLEOTIDE SEQUENCE [LARGE SCALE GENOMIC DNA]</scope>
    <source>
        <strain evidence="1">Glfc:IPQL:Cfum</strain>
    </source>
</reference>
<evidence type="ECO:0000313" key="2">
    <source>
        <dbReference type="Proteomes" id="UP001064048"/>
    </source>
</evidence>
<dbReference type="EMBL" id="CM046116">
    <property type="protein sequence ID" value="KAI8421582.1"/>
    <property type="molecule type" value="Genomic_DNA"/>
</dbReference>
<keyword evidence="2" id="KW-1185">Reference proteome</keyword>
<protein>
    <submittedName>
        <fullName evidence="1">Uncharacterized protein</fullName>
    </submittedName>
</protein>
<accession>A0ACC0JBS4</accession>
<dbReference type="Proteomes" id="UP001064048">
    <property type="component" value="Chromosome 16"/>
</dbReference>
<organism evidence="1 2">
    <name type="scientific">Choristoneura fumiferana</name>
    <name type="common">Spruce budworm moth</name>
    <name type="synonym">Archips fumiferana</name>
    <dbReference type="NCBI Taxonomy" id="7141"/>
    <lineage>
        <taxon>Eukaryota</taxon>
        <taxon>Metazoa</taxon>
        <taxon>Ecdysozoa</taxon>
        <taxon>Arthropoda</taxon>
        <taxon>Hexapoda</taxon>
        <taxon>Insecta</taxon>
        <taxon>Pterygota</taxon>
        <taxon>Neoptera</taxon>
        <taxon>Endopterygota</taxon>
        <taxon>Lepidoptera</taxon>
        <taxon>Glossata</taxon>
        <taxon>Ditrysia</taxon>
        <taxon>Tortricoidea</taxon>
        <taxon>Tortricidae</taxon>
        <taxon>Tortricinae</taxon>
        <taxon>Choristoneura</taxon>
    </lineage>
</organism>
<evidence type="ECO:0000313" key="1">
    <source>
        <dbReference type="EMBL" id="KAI8421582.1"/>
    </source>
</evidence>
<proteinExistence type="predicted"/>
<comment type="caution">
    <text evidence="1">The sequence shown here is derived from an EMBL/GenBank/DDBJ whole genome shotgun (WGS) entry which is preliminary data.</text>
</comment>